<accession>A0A6I6LJL0</accession>
<dbReference type="InterPro" id="IPR048020">
    <property type="entry name" value="Transpos_IS3"/>
</dbReference>
<dbReference type="SUPFAM" id="SSF46689">
    <property type="entry name" value="Homeodomain-like"/>
    <property type="match status" value="1"/>
</dbReference>
<dbReference type="EMBL" id="CP046902">
    <property type="protein sequence ID" value="QGZ31069.1"/>
    <property type="molecule type" value="Genomic_DNA"/>
</dbReference>
<evidence type="ECO:0000256" key="1">
    <source>
        <dbReference type="ARBA" id="ARBA00009964"/>
    </source>
</evidence>
<dbReference type="Pfam" id="PF01527">
    <property type="entry name" value="HTH_Tnp_1"/>
    <property type="match status" value="1"/>
</dbReference>
<dbReference type="SUPFAM" id="SSF53098">
    <property type="entry name" value="Ribonuclease H-like"/>
    <property type="match status" value="1"/>
</dbReference>
<reference evidence="3 4" key="1">
    <citation type="submission" date="2019-12" db="EMBL/GenBank/DDBJ databases">
        <title>Complete genome sequence of Pseudomonas stutzeri.</title>
        <authorList>
            <person name="Lim S.R."/>
            <person name="Kim J.H."/>
        </authorList>
    </citation>
    <scope>NUCLEOTIDE SEQUENCE [LARGE SCALE GENOMIC DNA]</scope>
    <source>
        <strain evidence="3 4">PM101005</strain>
    </source>
</reference>
<dbReference type="RefSeq" id="WP_158188550.1">
    <property type="nucleotide sequence ID" value="NZ_CP046902.1"/>
</dbReference>
<evidence type="ECO:0000313" key="4">
    <source>
        <dbReference type="Proteomes" id="UP000438983"/>
    </source>
</evidence>
<organism evidence="3 4">
    <name type="scientific">Stutzerimonas stutzeri</name>
    <name type="common">Pseudomonas stutzeri</name>
    <dbReference type="NCBI Taxonomy" id="316"/>
    <lineage>
        <taxon>Bacteria</taxon>
        <taxon>Pseudomonadati</taxon>
        <taxon>Pseudomonadota</taxon>
        <taxon>Gammaproteobacteria</taxon>
        <taxon>Pseudomonadales</taxon>
        <taxon>Pseudomonadaceae</taxon>
        <taxon>Stutzerimonas</taxon>
    </lineage>
</organism>
<dbReference type="PANTHER" id="PTHR47515">
    <property type="entry name" value="LOW CALCIUM RESPONSE LOCUS PROTEIN T"/>
    <property type="match status" value="1"/>
</dbReference>
<dbReference type="GO" id="GO:0015074">
    <property type="term" value="P:DNA integration"/>
    <property type="evidence" value="ECO:0007669"/>
    <property type="project" value="InterPro"/>
</dbReference>
<evidence type="ECO:0000313" key="3">
    <source>
        <dbReference type="EMBL" id="QGZ31069.1"/>
    </source>
</evidence>
<dbReference type="Pfam" id="PF13683">
    <property type="entry name" value="rve_3"/>
    <property type="match status" value="1"/>
</dbReference>
<proteinExistence type="inferred from homology"/>
<dbReference type="InterPro" id="IPR012337">
    <property type="entry name" value="RNaseH-like_sf"/>
</dbReference>
<name>A0A6I6LJL0_STUST</name>
<sequence>MKKRFTEEQILDFLKQAEGGVPVKELCRRHGFSDASFYTWRAKFGGMTVPDAKRLKDLELENSRLKKLLAEAHLDIEALKVVAPGKRVSPTTRREAVQEMQARTGISERRACQLIGLSRSVLRYQPRGNAQNTDLQAQLVELSQERRRFGYRRLHILLRRAGMQVNHKRIYRLYRAAGLMMKRRRRRHGVAVGRERLSLPSAPNQVWSMDFVFDALSTGRRIKCLTVVDDFTKEAVGILVDHGISGFRVTRALDEMARFRGYPKAIRTDQGPELTGKALDQWAYQRDIKLKLIQPGKPTQNAFIESFNGKFRDECLNEHWFCSLAEARIRIAAWRRDYNEHRPHSAIGNSNPAEFAAHWRASQHQSQQEILISTPGPTK</sequence>
<dbReference type="GO" id="GO:0003677">
    <property type="term" value="F:DNA binding"/>
    <property type="evidence" value="ECO:0007669"/>
    <property type="project" value="InterPro"/>
</dbReference>
<dbReference type="InterPro" id="IPR025948">
    <property type="entry name" value="HTH-like_dom"/>
</dbReference>
<dbReference type="InterPro" id="IPR002514">
    <property type="entry name" value="Transposase_8"/>
</dbReference>
<comment type="similarity">
    <text evidence="1">Belongs to the transposase 8 family.</text>
</comment>
<dbReference type="AlphaFoldDB" id="A0A6I6LJL0"/>
<dbReference type="PROSITE" id="PS50994">
    <property type="entry name" value="INTEGRASE"/>
    <property type="match status" value="1"/>
</dbReference>
<evidence type="ECO:0000259" key="2">
    <source>
        <dbReference type="PROSITE" id="PS50994"/>
    </source>
</evidence>
<dbReference type="InterPro" id="IPR036397">
    <property type="entry name" value="RNaseH_sf"/>
</dbReference>
<dbReference type="Proteomes" id="UP000438983">
    <property type="component" value="Chromosome"/>
</dbReference>
<dbReference type="Gene3D" id="3.30.420.10">
    <property type="entry name" value="Ribonuclease H-like superfamily/Ribonuclease H"/>
    <property type="match status" value="1"/>
</dbReference>
<protein>
    <submittedName>
        <fullName evidence="3">IS3 family transposase</fullName>
    </submittedName>
</protein>
<dbReference type="NCBIfam" id="NF033516">
    <property type="entry name" value="transpos_IS3"/>
    <property type="match status" value="1"/>
</dbReference>
<dbReference type="InterPro" id="IPR001584">
    <property type="entry name" value="Integrase_cat-core"/>
</dbReference>
<dbReference type="GO" id="GO:0004803">
    <property type="term" value="F:transposase activity"/>
    <property type="evidence" value="ECO:0007669"/>
    <property type="project" value="InterPro"/>
</dbReference>
<dbReference type="Pfam" id="PF13276">
    <property type="entry name" value="HTH_21"/>
    <property type="match status" value="1"/>
</dbReference>
<dbReference type="GO" id="GO:0006313">
    <property type="term" value="P:DNA transposition"/>
    <property type="evidence" value="ECO:0007669"/>
    <property type="project" value="InterPro"/>
</dbReference>
<gene>
    <name evidence="3" type="ORF">GQA94_13750</name>
</gene>
<dbReference type="PANTHER" id="PTHR47515:SF1">
    <property type="entry name" value="BLR2054 PROTEIN"/>
    <property type="match status" value="1"/>
</dbReference>
<feature type="domain" description="Integrase catalytic" evidence="2">
    <location>
        <begin position="199"/>
        <end position="360"/>
    </location>
</feature>
<dbReference type="OrthoDB" id="9774685at2"/>
<dbReference type="InterPro" id="IPR009057">
    <property type="entry name" value="Homeodomain-like_sf"/>
</dbReference>